<sequence>MEPTVCPWCYTEIVWDEEIGPEEHCPHCMNELGGYRTLSIQIDDEEEDNKPAADHLYEASKKSKQISAPARPRLELEEEDDLTPILGDHDLHELPALRVLDQYEESHDLLAYEEGVEKVLDSQDLVLECPQCREYMMLTGTQQVAADQFNPVSVPGGNSPILKPPFAVQVYICSGCFHVQHTLSEADRLRLIEGLSQTRK</sequence>
<keyword evidence="2" id="KW-1185">Reference proteome</keyword>
<dbReference type="EMBL" id="JAUQTB010000007">
    <property type="protein sequence ID" value="MDO7907400.1"/>
    <property type="molecule type" value="Genomic_DNA"/>
</dbReference>
<evidence type="ECO:0000313" key="1">
    <source>
        <dbReference type="EMBL" id="MDO7907400.1"/>
    </source>
</evidence>
<protein>
    <submittedName>
        <fullName evidence="1">Uncharacterized protein</fullName>
    </submittedName>
</protein>
<proteinExistence type="predicted"/>
<accession>A0ABT9CDP8</accession>
<reference evidence="1 2" key="1">
    <citation type="submission" date="2023-07" db="EMBL/GenBank/DDBJ databases">
        <title>Paenibacillus sp. JX-17 nov. isolated from soil.</title>
        <authorList>
            <person name="Wan Y."/>
            <person name="Liu B."/>
        </authorList>
    </citation>
    <scope>NUCLEOTIDE SEQUENCE [LARGE SCALE GENOMIC DNA]</scope>
    <source>
        <strain evidence="1 2">JX-17</strain>
    </source>
</reference>
<dbReference type="Proteomes" id="UP001240171">
    <property type="component" value="Unassembled WGS sequence"/>
</dbReference>
<name>A0ABT9CDP8_9BACL</name>
<organism evidence="1 2">
    <name type="scientific">Paenibacillus lacisoli</name>
    <dbReference type="NCBI Taxonomy" id="3064525"/>
    <lineage>
        <taxon>Bacteria</taxon>
        <taxon>Bacillati</taxon>
        <taxon>Bacillota</taxon>
        <taxon>Bacilli</taxon>
        <taxon>Bacillales</taxon>
        <taxon>Paenibacillaceae</taxon>
        <taxon>Paenibacillus</taxon>
    </lineage>
</organism>
<comment type="caution">
    <text evidence="1">The sequence shown here is derived from an EMBL/GenBank/DDBJ whole genome shotgun (WGS) entry which is preliminary data.</text>
</comment>
<evidence type="ECO:0000313" key="2">
    <source>
        <dbReference type="Proteomes" id="UP001240171"/>
    </source>
</evidence>
<dbReference type="RefSeq" id="WP_305024609.1">
    <property type="nucleotide sequence ID" value="NZ_JAUQTB010000007.1"/>
</dbReference>
<gene>
    <name evidence="1" type="ORF">Q5741_13385</name>
</gene>